<dbReference type="InterPro" id="IPR000795">
    <property type="entry name" value="T_Tr_GTP-bd_dom"/>
</dbReference>
<comment type="similarity">
    <text evidence="1">Belongs to the TRAFAC class translation factor GTPase superfamily. Classic translation factor GTPase family. EF-Tu/EF-1A subfamily.</text>
</comment>
<dbReference type="SUPFAM" id="SSF50465">
    <property type="entry name" value="EF-Tu/eEF-1alpha/eIF2-gamma C-terminal domain"/>
    <property type="match status" value="1"/>
</dbReference>
<evidence type="ECO:0000313" key="8">
    <source>
        <dbReference type="WBParaSite" id="DME_0000163701-mRNA-1"/>
    </source>
</evidence>
<dbReference type="InterPro" id="IPR009000">
    <property type="entry name" value="Transl_B-barrel_sf"/>
</dbReference>
<dbReference type="GO" id="GO:0003924">
    <property type="term" value="F:GTPase activity"/>
    <property type="evidence" value="ECO:0007669"/>
    <property type="project" value="InterPro"/>
</dbReference>
<dbReference type="AlphaFoldDB" id="A0A0N4U4D5"/>
<dbReference type="PROSITE" id="PS51722">
    <property type="entry name" value="G_TR_2"/>
    <property type="match status" value="1"/>
</dbReference>
<dbReference type="SUPFAM" id="SSF52540">
    <property type="entry name" value="P-loop containing nucleoside triphosphate hydrolases"/>
    <property type="match status" value="1"/>
</dbReference>
<dbReference type="InterPro" id="IPR050055">
    <property type="entry name" value="EF-Tu_GTPase"/>
</dbReference>
<dbReference type="InterPro" id="IPR027417">
    <property type="entry name" value="P-loop_NTPase"/>
</dbReference>
<reference evidence="8" key="1">
    <citation type="submission" date="2017-02" db="UniProtKB">
        <authorList>
            <consortium name="WormBaseParasite"/>
        </authorList>
    </citation>
    <scope>IDENTIFICATION</scope>
</reference>
<dbReference type="GO" id="GO:0005525">
    <property type="term" value="F:GTP binding"/>
    <property type="evidence" value="ECO:0007669"/>
    <property type="project" value="UniProtKB-KW"/>
</dbReference>
<evidence type="ECO:0000256" key="2">
    <source>
        <dbReference type="ARBA" id="ARBA00022741"/>
    </source>
</evidence>
<dbReference type="CDD" id="cd03708">
    <property type="entry name" value="GTPBP_III"/>
    <property type="match status" value="1"/>
</dbReference>
<dbReference type="PANTHER" id="PTHR43721">
    <property type="entry name" value="ELONGATION FACTOR TU-RELATED"/>
    <property type="match status" value="1"/>
</dbReference>
<evidence type="ECO:0000313" key="7">
    <source>
        <dbReference type="Proteomes" id="UP000274756"/>
    </source>
</evidence>
<evidence type="ECO:0000313" key="6">
    <source>
        <dbReference type="Proteomes" id="UP000038040"/>
    </source>
</evidence>
<dbReference type="WBParaSite" id="DME_0000163701-mRNA-1">
    <property type="protein sequence ID" value="DME_0000163701-mRNA-1"/>
    <property type="gene ID" value="DME_0000163701"/>
</dbReference>
<keyword evidence="3" id="KW-0342">GTP-binding</keyword>
<dbReference type="EMBL" id="UYYG01001154">
    <property type="protein sequence ID" value="VDN56024.1"/>
    <property type="molecule type" value="Genomic_DNA"/>
</dbReference>
<dbReference type="OrthoDB" id="248233at2759"/>
<proteinExistence type="inferred from homology"/>
<protein>
    <submittedName>
        <fullName evidence="8">Tr-type G domain-containing protein</fullName>
    </submittedName>
</protein>
<evidence type="ECO:0000256" key="3">
    <source>
        <dbReference type="ARBA" id="ARBA00023134"/>
    </source>
</evidence>
<evidence type="ECO:0000256" key="1">
    <source>
        <dbReference type="ARBA" id="ARBA00007249"/>
    </source>
</evidence>
<dbReference type="PANTHER" id="PTHR43721:SF3">
    <property type="entry name" value="GTP-BINDING PROTEIN 2"/>
    <property type="match status" value="1"/>
</dbReference>
<name>A0A0N4U4D5_DRAME</name>
<dbReference type="Gene3D" id="2.40.30.10">
    <property type="entry name" value="Translation factors"/>
    <property type="match status" value="1"/>
</dbReference>
<dbReference type="Pfam" id="PF00009">
    <property type="entry name" value="GTP_EFTU"/>
    <property type="match status" value="1"/>
</dbReference>
<sequence length="539" mass="60201">MMVESNLHGNCLPPEMEEGNIEYKMKLVNPSPTRIQHLITQMKWRLREGQGEAIYEIGVEDDGTMVGLTDDELNASMNTLRIMVNALSASMVISKSKKSSHRRVVEILVRKVPDNQQFIDLRLAILGGIDVGKSTLCGVLTQGVLDNGRGKARLNLFRYLHEFQSGRTSSICLDVFGFNSKGDLVNYSNHSLDEIVKESTKLITLVDLAGDRKYLKTTIYGLSGYQPHFAALVVSATKGPTSVTREHLGLAISLSIPVFVIITKIDLVLNSQDAVGYLIFILSKIFFEHRIFFLPLNYVYCRYASSMISQNIVPIFSISNVTNQNLDYLKRFLNILPASGMSISKRDELSLAAPLFCIDEVFSVPHVGIVVCGLMNDGMLSQYDRIQLGPDKKGMFHIGKIDSIYRNKQPVRYVGPGEAPSIAISLTEPDALAFEDIRRGMVLINWKDIGVSCRRFVARFYLLYHTSEEICIGFQATIYIGSVCQTATIIDLDCPSVIPCVWVIATFEFYSYPEFVRTGTPLIFRQGPTKGMGEVIEIL</sequence>
<keyword evidence="2" id="KW-0547">Nucleotide-binding</keyword>
<dbReference type="STRING" id="318479.A0A0N4U4D5"/>
<evidence type="ECO:0000313" key="5">
    <source>
        <dbReference type="EMBL" id="VDN56024.1"/>
    </source>
</evidence>
<feature type="domain" description="Tr-type G" evidence="4">
    <location>
        <begin position="118"/>
        <end position="341"/>
    </location>
</feature>
<reference evidence="5 7" key="2">
    <citation type="submission" date="2018-11" db="EMBL/GenBank/DDBJ databases">
        <authorList>
            <consortium name="Pathogen Informatics"/>
        </authorList>
    </citation>
    <scope>NUCLEOTIDE SEQUENCE [LARGE SCALE GENOMIC DNA]</scope>
</reference>
<dbReference type="SUPFAM" id="SSF50447">
    <property type="entry name" value="Translation proteins"/>
    <property type="match status" value="1"/>
</dbReference>
<dbReference type="Proteomes" id="UP000038040">
    <property type="component" value="Unplaced"/>
</dbReference>
<organism evidence="6 8">
    <name type="scientific">Dracunculus medinensis</name>
    <name type="common">Guinea worm</name>
    <dbReference type="NCBI Taxonomy" id="318479"/>
    <lineage>
        <taxon>Eukaryota</taxon>
        <taxon>Metazoa</taxon>
        <taxon>Ecdysozoa</taxon>
        <taxon>Nematoda</taxon>
        <taxon>Chromadorea</taxon>
        <taxon>Rhabditida</taxon>
        <taxon>Spirurina</taxon>
        <taxon>Dracunculoidea</taxon>
        <taxon>Dracunculidae</taxon>
        <taxon>Dracunculus</taxon>
    </lineage>
</organism>
<keyword evidence="7" id="KW-1185">Reference proteome</keyword>
<dbReference type="InterPro" id="IPR009001">
    <property type="entry name" value="Transl_elong_EF1A/Init_IF2_C"/>
</dbReference>
<dbReference type="Gene3D" id="3.40.50.300">
    <property type="entry name" value="P-loop containing nucleotide triphosphate hydrolases"/>
    <property type="match status" value="1"/>
</dbReference>
<accession>A0A0N4U4D5</accession>
<gene>
    <name evidence="5" type="ORF">DME_LOCUS5997</name>
</gene>
<dbReference type="Proteomes" id="UP000274756">
    <property type="component" value="Unassembled WGS sequence"/>
</dbReference>
<dbReference type="GO" id="GO:0003746">
    <property type="term" value="F:translation elongation factor activity"/>
    <property type="evidence" value="ECO:0007669"/>
    <property type="project" value="TreeGrafter"/>
</dbReference>
<evidence type="ECO:0000259" key="4">
    <source>
        <dbReference type="PROSITE" id="PS51722"/>
    </source>
</evidence>